<dbReference type="AlphaFoldDB" id="A0A1E4RK88"/>
<dbReference type="OrthoDB" id="4096032at2759"/>
<feature type="region of interest" description="Disordered" evidence="1">
    <location>
        <begin position="1032"/>
        <end position="1059"/>
    </location>
</feature>
<feature type="compositionally biased region" description="Gly residues" evidence="1">
    <location>
        <begin position="1099"/>
        <end position="1110"/>
    </location>
</feature>
<organism evidence="2 3">
    <name type="scientific">Hyphopichia burtonii NRRL Y-1933</name>
    <dbReference type="NCBI Taxonomy" id="984485"/>
    <lineage>
        <taxon>Eukaryota</taxon>
        <taxon>Fungi</taxon>
        <taxon>Dikarya</taxon>
        <taxon>Ascomycota</taxon>
        <taxon>Saccharomycotina</taxon>
        <taxon>Pichiomycetes</taxon>
        <taxon>Debaryomycetaceae</taxon>
        <taxon>Hyphopichia</taxon>
    </lineage>
</organism>
<feature type="region of interest" description="Disordered" evidence="1">
    <location>
        <begin position="963"/>
        <end position="986"/>
    </location>
</feature>
<dbReference type="Proteomes" id="UP000095085">
    <property type="component" value="Unassembled WGS sequence"/>
</dbReference>
<dbReference type="RefSeq" id="XP_020076707.1">
    <property type="nucleotide sequence ID" value="XM_020221048.1"/>
</dbReference>
<protein>
    <submittedName>
        <fullName evidence="2">Uncharacterized protein</fullName>
    </submittedName>
</protein>
<feature type="region of interest" description="Disordered" evidence="1">
    <location>
        <begin position="472"/>
        <end position="528"/>
    </location>
</feature>
<keyword evidence="3" id="KW-1185">Reference proteome</keyword>
<feature type="compositionally biased region" description="Polar residues" evidence="1">
    <location>
        <begin position="149"/>
        <end position="163"/>
    </location>
</feature>
<feature type="compositionally biased region" description="Polar residues" evidence="1">
    <location>
        <begin position="284"/>
        <end position="296"/>
    </location>
</feature>
<feature type="region of interest" description="Disordered" evidence="1">
    <location>
        <begin position="284"/>
        <end position="304"/>
    </location>
</feature>
<feature type="region of interest" description="Disordered" evidence="1">
    <location>
        <begin position="89"/>
        <end position="207"/>
    </location>
</feature>
<sequence>MPPPSTPTDSNELNRRVHRNHPRARATNSVGMIPPHPNSNDSSSMLHGLNMVLRYFLNNDIHPQRVNHHSLPVRSQAIDLRRRFRRPSELARRRQRRRQRGLGLSIALGEEQDEMQIDDSNLNESDNHQVPISNDDSDDESDDDFSNSILQSNELANSIPNRRSSSSSLSSSSTFDFSEQNLGQNIEYTNDNQTPDLSSLSHSDNDYSHQEINNHERITLMGWFNTYRNDLENHDTLRNQERQATERLLLLSARQNYTNENTLINSSDPNQLSPVSLTRQNAIRRSNPPARSSTNYEKPKNLKPNARMHFDPFGNSFNDGSQNINYSFEDINCINQSILNQLPVNHFFPITRYTRSFAQYASCHKEHDHRWEYYELDSNLKNPKNHKKICDHYINEFIKAQSYLLDSNYGLKISPLFQDHQHIHKNRFDLDHSSICPFAHKKRLNDDSIIFDLNMEDDLNNLMANIKSGSLWRTPTRSSLPPPPPKSLKLHTRPKRELSSDDLRSLKKQKISSNDREMPLKNHLKSKFSKEEKSLLENENQIHPDYNPSTKSHTHFNSHDTQFYDSFNSSSNPVSDSNRFKSKNQKIGRNHYFKGETVPSELLTADVKYKILNVLPCSFLKPGSLFETKVNNIDFPIDINFNHVDYNTGTLRGNLFSNTKHKGFDMITFLCGMFIKRDSLTGSLPLNSSVHKRLRFATFLNKASLNTNKKSKPFLVPFTGEMIDFKKNDLRFFKRNDPDRPSSKRLLNEKVKFELSQWLFLDPFIQCSTSLLSYNLAQIWNDLKFMNKLSHRNQMDVVFVVEGFLKNITKLTDRFPSFHSSELPGSDEMDQQCSKDQTERFENQWNSTVVKSLSNFLSCEDHCLLNIQLNYLLFTISIDLTQALDDYISFLLSDLPSDNIWHENYKLYKKYLNLVDEKDTTYRIQLLCSLNRKTGSIQIVNPLHEITKSIKFTFEFNQPKTSNPTSSNFLSSEPMISPSTSTVPGYQTRNVRGSRLGNANLESDLAAAYADDYRMMFGSLRDELLDELNLDSLSDGSDSDDANNSGFEQDFDTDSWSGPKDPLRKMVTLHDLCYDFGTDIDNRMQILIGKPKRGNHGSTAGGGHQSFGFI</sequence>
<gene>
    <name evidence="2" type="ORF">HYPBUDRAFT_152497</name>
</gene>
<feature type="compositionally biased region" description="Polar residues" evidence="1">
    <location>
        <begin position="977"/>
        <end position="986"/>
    </location>
</feature>
<feature type="region of interest" description="Disordered" evidence="1">
    <location>
        <begin position="1091"/>
        <end position="1110"/>
    </location>
</feature>
<feature type="compositionally biased region" description="Low complexity" evidence="1">
    <location>
        <begin position="164"/>
        <end position="173"/>
    </location>
</feature>
<feature type="compositionally biased region" description="Acidic residues" evidence="1">
    <location>
        <begin position="135"/>
        <end position="145"/>
    </location>
</feature>
<evidence type="ECO:0000313" key="3">
    <source>
        <dbReference type="Proteomes" id="UP000095085"/>
    </source>
</evidence>
<feature type="compositionally biased region" description="Polar residues" evidence="1">
    <location>
        <begin position="118"/>
        <end position="132"/>
    </location>
</feature>
<reference evidence="3" key="1">
    <citation type="submission" date="2016-05" db="EMBL/GenBank/DDBJ databases">
        <title>Comparative genomics of biotechnologically important yeasts.</title>
        <authorList>
            <consortium name="DOE Joint Genome Institute"/>
            <person name="Riley R."/>
            <person name="Haridas S."/>
            <person name="Wolfe K.H."/>
            <person name="Lopes M.R."/>
            <person name="Hittinger C.T."/>
            <person name="Goker M."/>
            <person name="Salamov A."/>
            <person name="Wisecaver J."/>
            <person name="Long T.M."/>
            <person name="Aerts A.L."/>
            <person name="Barry K."/>
            <person name="Choi C."/>
            <person name="Clum A."/>
            <person name="Coughlan A.Y."/>
            <person name="Deshpande S."/>
            <person name="Douglass A.P."/>
            <person name="Hanson S.J."/>
            <person name="Klenk H.-P."/>
            <person name="Labutti K."/>
            <person name="Lapidus A."/>
            <person name="Lindquist E."/>
            <person name="Lipzen A."/>
            <person name="Meier-Kolthoff J.P."/>
            <person name="Ohm R.A."/>
            <person name="Otillar R.P."/>
            <person name="Pangilinan J."/>
            <person name="Peng Y."/>
            <person name="Rokas A."/>
            <person name="Rosa C.A."/>
            <person name="Scheuner C."/>
            <person name="Sibirny A.A."/>
            <person name="Slot J.C."/>
            <person name="Stielow J.B."/>
            <person name="Sun H."/>
            <person name="Kurtzman C.P."/>
            <person name="Blackwell M."/>
            <person name="Grigoriev I.V."/>
            <person name="Jeffries T.W."/>
        </authorList>
    </citation>
    <scope>NUCLEOTIDE SEQUENCE [LARGE SCALE GENOMIC DNA]</scope>
    <source>
        <strain evidence="3">NRRL Y-1933</strain>
    </source>
</reference>
<dbReference type="GeneID" id="30995598"/>
<proteinExistence type="predicted"/>
<evidence type="ECO:0000313" key="2">
    <source>
        <dbReference type="EMBL" id="ODV67640.1"/>
    </source>
</evidence>
<feature type="compositionally biased region" description="Polar residues" evidence="1">
    <location>
        <begin position="174"/>
        <end position="202"/>
    </location>
</feature>
<feature type="compositionally biased region" description="Basic and acidic residues" evidence="1">
    <location>
        <begin position="495"/>
        <end position="505"/>
    </location>
</feature>
<name>A0A1E4RK88_9ASCO</name>
<accession>A0A1E4RK88</accession>
<feature type="region of interest" description="Disordered" evidence="1">
    <location>
        <begin position="1"/>
        <end position="44"/>
    </location>
</feature>
<dbReference type="EMBL" id="KV454540">
    <property type="protein sequence ID" value="ODV67640.1"/>
    <property type="molecule type" value="Genomic_DNA"/>
</dbReference>
<evidence type="ECO:0000256" key="1">
    <source>
        <dbReference type="SAM" id="MobiDB-lite"/>
    </source>
</evidence>